<sequence>MAGRRLGNVEYVICRDDNGKVHAFHNVCRHHASLLAFGSGRKSCFVCPYHGWTYGLDGALLKATRITGIQNFDINEFGLVPLNVAIWGPFVLLNLEENSPQHQADDDFVGQEWLGSSSKILSTNGIDSSLSYICRHEYTIECNWKVFCDNYLDGGYHVPYAHKGLASGLKLDSYSTTRLEHSYSFYFEFIFGRLLLVVAFDIILLLTVFTTLCALPPIRKTYEKVSIQQCHGGSAGIEDKSDRLGSKALYAFIYPNFMVNRYGPWMDTNLVLPLGSRKCQVIFDYFLDASLKDDDAFIEKSLEDSERVQMEDIVLCEAVQRGLESPAYCSGRYAPSVEKAMHHFHCLLYENLLA</sequence>
<accession>A0A7J0E4D4</accession>
<feature type="domain" description="Rieske" evidence="17">
    <location>
        <begin position="1"/>
        <end position="93"/>
    </location>
</feature>
<keyword evidence="19" id="KW-1185">Reference proteome</keyword>
<evidence type="ECO:0000256" key="6">
    <source>
        <dbReference type="ARBA" id="ARBA00012763"/>
    </source>
</evidence>
<dbReference type="AlphaFoldDB" id="A0A7J0E4D4"/>
<evidence type="ECO:0000256" key="4">
    <source>
        <dbReference type="ARBA" id="ARBA00004866"/>
    </source>
</evidence>
<keyword evidence="12" id="KW-0408">Iron</keyword>
<feature type="transmembrane region" description="Helical" evidence="16">
    <location>
        <begin position="190"/>
        <end position="215"/>
    </location>
</feature>
<evidence type="ECO:0000256" key="9">
    <source>
        <dbReference type="ARBA" id="ARBA00022723"/>
    </source>
</evidence>
<dbReference type="PROSITE" id="PS51296">
    <property type="entry name" value="RIESKE"/>
    <property type="match status" value="1"/>
</dbReference>
<dbReference type="InterPro" id="IPR015879">
    <property type="entry name" value="Ring_hydroxy_dOase_asu_C_dom"/>
</dbReference>
<comment type="pathway">
    <text evidence="4">Amine and polyamine biosynthesis; betaine biosynthesis via choline pathway; betaine aldehyde from choline (monooxygenase route): step 1/1.</text>
</comment>
<dbReference type="Pfam" id="PF00848">
    <property type="entry name" value="Ring_hydroxyl_A"/>
    <property type="match status" value="1"/>
</dbReference>
<comment type="function">
    <text evidence="2">Catalyzes the first step of the osmoprotectant glycine betaine synthesis.</text>
</comment>
<dbReference type="Gene3D" id="3.90.380.10">
    <property type="entry name" value="Naphthalene 1,2-dioxygenase Alpha Subunit, Chain A, domain 1"/>
    <property type="match status" value="2"/>
</dbReference>
<keyword evidence="10" id="KW-0809">Transit peptide</keyword>
<keyword evidence="16" id="KW-1133">Transmembrane helix</keyword>
<comment type="similarity">
    <text evidence="5">Belongs to the choline monooxygenase family.</text>
</comment>
<evidence type="ECO:0000256" key="5">
    <source>
        <dbReference type="ARBA" id="ARBA00010848"/>
    </source>
</evidence>
<dbReference type="PANTHER" id="PTHR43756">
    <property type="entry name" value="CHOLINE MONOOXYGENASE, CHLOROPLASTIC"/>
    <property type="match status" value="1"/>
</dbReference>
<keyword evidence="18" id="KW-0503">Monooxygenase</keyword>
<comment type="subcellular location">
    <subcellularLocation>
        <location evidence="3">Plastid</location>
        <location evidence="3">Chloroplast stroma</location>
    </subcellularLocation>
</comment>
<organism evidence="18 19">
    <name type="scientific">Actinidia rufa</name>
    <dbReference type="NCBI Taxonomy" id="165716"/>
    <lineage>
        <taxon>Eukaryota</taxon>
        <taxon>Viridiplantae</taxon>
        <taxon>Streptophyta</taxon>
        <taxon>Embryophyta</taxon>
        <taxon>Tracheophyta</taxon>
        <taxon>Spermatophyta</taxon>
        <taxon>Magnoliopsida</taxon>
        <taxon>eudicotyledons</taxon>
        <taxon>Gunneridae</taxon>
        <taxon>Pentapetalae</taxon>
        <taxon>asterids</taxon>
        <taxon>Ericales</taxon>
        <taxon>Actinidiaceae</taxon>
        <taxon>Actinidia</taxon>
    </lineage>
</organism>
<dbReference type="PANTHER" id="PTHR43756:SF5">
    <property type="entry name" value="CHOLINE MONOOXYGENASE, CHLOROPLASTIC"/>
    <property type="match status" value="1"/>
</dbReference>
<dbReference type="InterPro" id="IPR001663">
    <property type="entry name" value="Rng_hydr_dOase-A"/>
</dbReference>
<keyword evidence="16" id="KW-0812">Transmembrane</keyword>
<evidence type="ECO:0000256" key="1">
    <source>
        <dbReference type="ARBA" id="ARBA00001962"/>
    </source>
</evidence>
<dbReference type="EC" id="1.14.15.7" evidence="6"/>
<evidence type="ECO:0000259" key="17">
    <source>
        <dbReference type="PROSITE" id="PS51296"/>
    </source>
</evidence>
<dbReference type="GO" id="GO:0019133">
    <property type="term" value="F:choline monooxygenase activity"/>
    <property type="evidence" value="ECO:0007669"/>
    <property type="project" value="UniProtKB-EC"/>
</dbReference>
<comment type="cofactor">
    <cofactor evidence="14">
        <name>[2Fe-2S] cluster</name>
        <dbReference type="ChEBI" id="CHEBI:190135"/>
    </cofactor>
</comment>
<evidence type="ECO:0000256" key="12">
    <source>
        <dbReference type="ARBA" id="ARBA00023004"/>
    </source>
</evidence>
<dbReference type="CDD" id="cd08883">
    <property type="entry name" value="RHO_alpha_C_CMO-like"/>
    <property type="match status" value="1"/>
</dbReference>
<dbReference type="Pfam" id="PF00355">
    <property type="entry name" value="Rieske"/>
    <property type="match status" value="1"/>
</dbReference>
<keyword evidence="16" id="KW-0472">Membrane</keyword>
<comment type="catalytic activity">
    <reaction evidence="15">
        <text>choline + 2 reduced [2Fe-2S]-[ferredoxin] + O2 + 2 H(+) = betaine aldehyde hydrate + 2 oxidized [2Fe-2S]-[ferredoxin] + H2O</text>
        <dbReference type="Rhea" id="RHEA:17769"/>
        <dbReference type="Rhea" id="RHEA-COMP:10000"/>
        <dbReference type="Rhea" id="RHEA-COMP:10001"/>
        <dbReference type="ChEBI" id="CHEBI:15354"/>
        <dbReference type="ChEBI" id="CHEBI:15377"/>
        <dbReference type="ChEBI" id="CHEBI:15378"/>
        <dbReference type="ChEBI" id="CHEBI:15379"/>
        <dbReference type="ChEBI" id="CHEBI:15870"/>
        <dbReference type="ChEBI" id="CHEBI:33737"/>
        <dbReference type="ChEBI" id="CHEBI:33738"/>
        <dbReference type="EC" id="1.14.15.7"/>
    </reaction>
</comment>
<name>A0A7J0E4D4_9ERIC</name>
<evidence type="ECO:0000256" key="10">
    <source>
        <dbReference type="ARBA" id="ARBA00022946"/>
    </source>
</evidence>
<evidence type="ECO:0000256" key="7">
    <source>
        <dbReference type="ARBA" id="ARBA00014931"/>
    </source>
</evidence>
<keyword evidence="8" id="KW-0001">2Fe-2S</keyword>
<dbReference type="GO" id="GO:0009570">
    <property type="term" value="C:chloroplast stroma"/>
    <property type="evidence" value="ECO:0007669"/>
    <property type="project" value="UniProtKB-SubCell"/>
</dbReference>
<dbReference type="InterPro" id="IPR036922">
    <property type="entry name" value="Rieske_2Fe-2S_sf"/>
</dbReference>
<evidence type="ECO:0000313" key="18">
    <source>
        <dbReference type="EMBL" id="GFY80517.1"/>
    </source>
</evidence>
<evidence type="ECO:0000256" key="8">
    <source>
        <dbReference type="ARBA" id="ARBA00022714"/>
    </source>
</evidence>
<keyword evidence="9" id="KW-0479">Metal-binding</keyword>
<keyword evidence="13" id="KW-0411">Iron-sulfur</keyword>
<dbReference type="GO" id="GO:0051537">
    <property type="term" value="F:2 iron, 2 sulfur cluster binding"/>
    <property type="evidence" value="ECO:0007669"/>
    <property type="project" value="UniProtKB-KW"/>
</dbReference>
<evidence type="ECO:0000256" key="14">
    <source>
        <dbReference type="ARBA" id="ARBA00034078"/>
    </source>
</evidence>
<gene>
    <name evidence="18" type="ORF">Acr_01g0003260</name>
</gene>
<dbReference type="UniPathway" id="UPA00529">
    <property type="reaction ID" value="UER00430"/>
</dbReference>
<reference evidence="18 19" key="1">
    <citation type="submission" date="2019-07" db="EMBL/GenBank/DDBJ databases">
        <title>De Novo Assembly of kiwifruit Actinidia rufa.</title>
        <authorList>
            <person name="Sugita-Konishi S."/>
            <person name="Sato K."/>
            <person name="Mori E."/>
            <person name="Abe Y."/>
            <person name="Kisaki G."/>
            <person name="Hamano K."/>
            <person name="Suezawa K."/>
            <person name="Otani M."/>
            <person name="Fukuda T."/>
            <person name="Manabe T."/>
            <person name="Gomi K."/>
            <person name="Tabuchi M."/>
            <person name="Akimitsu K."/>
            <person name="Kataoka I."/>
        </authorList>
    </citation>
    <scope>NUCLEOTIDE SEQUENCE [LARGE SCALE GENOMIC DNA]</scope>
    <source>
        <strain evidence="19">cv. Fuchu</strain>
    </source>
</reference>
<dbReference type="InterPro" id="IPR017941">
    <property type="entry name" value="Rieske_2Fe-2S"/>
</dbReference>
<evidence type="ECO:0000256" key="2">
    <source>
        <dbReference type="ARBA" id="ARBA00002149"/>
    </source>
</evidence>
<dbReference type="GO" id="GO:0005506">
    <property type="term" value="F:iron ion binding"/>
    <property type="evidence" value="ECO:0007669"/>
    <property type="project" value="InterPro"/>
</dbReference>
<comment type="caution">
    <text evidence="18">The sequence shown here is derived from an EMBL/GenBank/DDBJ whole genome shotgun (WGS) entry which is preliminary data.</text>
</comment>
<evidence type="ECO:0000256" key="3">
    <source>
        <dbReference type="ARBA" id="ARBA00004470"/>
    </source>
</evidence>
<dbReference type="SUPFAM" id="SSF50022">
    <property type="entry name" value="ISP domain"/>
    <property type="match status" value="1"/>
</dbReference>
<dbReference type="GO" id="GO:0019285">
    <property type="term" value="P:glycine betaine biosynthetic process from choline"/>
    <property type="evidence" value="ECO:0007669"/>
    <property type="project" value="UniProtKB-UniPathway"/>
</dbReference>
<comment type="cofactor">
    <cofactor evidence="1">
        <name>Fe cation</name>
        <dbReference type="ChEBI" id="CHEBI:24875"/>
    </cofactor>
</comment>
<proteinExistence type="inferred from homology"/>
<evidence type="ECO:0000313" key="19">
    <source>
        <dbReference type="Proteomes" id="UP000585474"/>
    </source>
</evidence>
<dbReference type="EMBL" id="BJWL01000001">
    <property type="protein sequence ID" value="GFY80517.1"/>
    <property type="molecule type" value="Genomic_DNA"/>
</dbReference>
<dbReference type="SUPFAM" id="SSF55961">
    <property type="entry name" value="Bet v1-like"/>
    <property type="match status" value="1"/>
</dbReference>
<evidence type="ECO:0000256" key="16">
    <source>
        <dbReference type="SAM" id="Phobius"/>
    </source>
</evidence>
<keyword evidence="11" id="KW-0560">Oxidoreductase</keyword>
<evidence type="ECO:0000256" key="11">
    <source>
        <dbReference type="ARBA" id="ARBA00023002"/>
    </source>
</evidence>
<dbReference type="Proteomes" id="UP000585474">
    <property type="component" value="Unassembled WGS sequence"/>
</dbReference>
<dbReference type="OrthoDB" id="426882at2759"/>
<evidence type="ECO:0000256" key="15">
    <source>
        <dbReference type="ARBA" id="ARBA00049097"/>
    </source>
</evidence>
<dbReference type="Gene3D" id="2.102.10.10">
    <property type="entry name" value="Rieske [2Fe-2S] iron-sulphur domain"/>
    <property type="match status" value="1"/>
</dbReference>
<protein>
    <recommendedName>
        <fullName evidence="7">Choline monooxygenase, chloroplastic</fullName>
        <ecNumber evidence="6">1.14.15.7</ecNumber>
    </recommendedName>
</protein>
<evidence type="ECO:0000256" key="13">
    <source>
        <dbReference type="ARBA" id="ARBA00023014"/>
    </source>
</evidence>